<protein>
    <recommendedName>
        <fullName evidence="4">Response regulatory domain-containing protein</fullName>
    </recommendedName>
</protein>
<dbReference type="EMBL" id="HBHX01057814">
    <property type="protein sequence ID" value="CAE0137782.1"/>
    <property type="molecule type" value="Transcribed_RNA"/>
</dbReference>
<dbReference type="AlphaFoldDB" id="A0A7S3FDM2"/>
<keyword evidence="1" id="KW-0902">Two-component regulatory system</keyword>
<feature type="domain" description="Response regulatory" evidence="4">
    <location>
        <begin position="1"/>
        <end position="95"/>
    </location>
</feature>
<dbReference type="CDD" id="cd00156">
    <property type="entry name" value="REC"/>
    <property type="match status" value="1"/>
</dbReference>
<proteinExistence type="predicted"/>
<feature type="region of interest" description="Disordered" evidence="3">
    <location>
        <begin position="123"/>
        <end position="155"/>
    </location>
</feature>
<dbReference type="PANTHER" id="PTHR43874:SF7">
    <property type="entry name" value="TWO-COMPONENT RESPONSE REGULATOR ARR10"/>
    <property type="match status" value="1"/>
</dbReference>
<dbReference type="Pfam" id="PF00072">
    <property type="entry name" value="Response_reg"/>
    <property type="match status" value="1"/>
</dbReference>
<sequence>MAYNVSMVSSADEALEVVRTLSLDLIFVDVMLDGLPGDELLAQLRKLVPADVAIVMASQLSQMEVVKKCLDLGADGYLVKPIHTSTIQLSWQYAYRKKGLRGSPQLQPQTMEPFGEFRLDAQTTSSRHADASIPAPGVPLSESAGSASEVAPRDRFRSVRPIRVRDLSSADGAGLAARLGHGQGSDGEVGACAPQ</sequence>
<gene>
    <name evidence="5" type="ORF">HERI1096_LOCUS31912</name>
</gene>
<keyword evidence="2" id="KW-0597">Phosphoprotein</keyword>
<dbReference type="InterPro" id="IPR011006">
    <property type="entry name" value="CheY-like_superfamily"/>
</dbReference>
<evidence type="ECO:0000259" key="4">
    <source>
        <dbReference type="PROSITE" id="PS50110"/>
    </source>
</evidence>
<dbReference type="PANTHER" id="PTHR43874">
    <property type="entry name" value="TWO-COMPONENT RESPONSE REGULATOR"/>
    <property type="match status" value="1"/>
</dbReference>
<dbReference type="GO" id="GO:0000160">
    <property type="term" value="P:phosphorelay signal transduction system"/>
    <property type="evidence" value="ECO:0007669"/>
    <property type="project" value="UniProtKB-KW"/>
</dbReference>
<dbReference type="SUPFAM" id="SSF52172">
    <property type="entry name" value="CheY-like"/>
    <property type="match status" value="1"/>
</dbReference>
<organism evidence="5">
    <name type="scientific">Haptolina ericina</name>
    <dbReference type="NCBI Taxonomy" id="156174"/>
    <lineage>
        <taxon>Eukaryota</taxon>
        <taxon>Haptista</taxon>
        <taxon>Haptophyta</taxon>
        <taxon>Prymnesiophyceae</taxon>
        <taxon>Prymnesiales</taxon>
        <taxon>Prymnesiaceae</taxon>
        <taxon>Haptolina</taxon>
    </lineage>
</organism>
<evidence type="ECO:0000256" key="2">
    <source>
        <dbReference type="PROSITE-ProRule" id="PRU00169"/>
    </source>
</evidence>
<evidence type="ECO:0000256" key="3">
    <source>
        <dbReference type="SAM" id="MobiDB-lite"/>
    </source>
</evidence>
<name>A0A7S3FDM2_9EUKA</name>
<dbReference type="Gene3D" id="3.40.50.2300">
    <property type="match status" value="1"/>
</dbReference>
<dbReference type="InterPro" id="IPR001789">
    <property type="entry name" value="Sig_transdc_resp-reg_receiver"/>
</dbReference>
<evidence type="ECO:0000256" key="1">
    <source>
        <dbReference type="ARBA" id="ARBA00023012"/>
    </source>
</evidence>
<feature type="region of interest" description="Disordered" evidence="3">
    <location>
        <begin position="175"/>
        <end position="195"/>
    </location>
</feature>
<evidence type="ECO:0000313" key="5">
    <source>
        <dbReference type="EMBL" id="CAE0137782.1"/>
    </source>
</evidence>
<accession>A0A7S3FDM2</accession>
<feature type="modified residue" description="4-aspartylphosphate" evidence="2">
    <location>
        <position position="29"/>
    </location>
</feature>
<dbReference type="PROSITE" id="PS50110">
    <property type="entry name" value="RESPONSE_REGULATORY"/>
    <property type="match status" value="1"/>
</dbReference>
<reference evidence="5" key="1">
    <citation type="submission" date="2021-01" db="EMBL/GenBank/DDBJ databases">
        <authorList>
            <person name="Corre E."/>
            <person name="Pelletier E."/>
            <person name="Niang G."/>
            <person name="Scheremetjew M."/>
            <person name="Finn R."/>
            <person name="Kale V."/>
            <person name="Holt S."/>
            <person name="Cochrane G."/>
            <person name="Meng A."/>
            <person name="Brown T."/>
            <person name="Cohen L."/>
        </authorList>
    </citation>
    <scope>NUCLEOTIDE SEQUENCE</scope>
    <source>
        <strain evidence="5">CCMP281</strain>
    </source>
</reference>
<dbReference type="InterPro" id="IPR045279">
    <property type="entry name" value="ARR-like"/>
</dbReference>
<dbReference type="GO" id="GO:0009736">
    <property type="term" value="P:cytokinin-activated signaling pathway"/>
    <property type="evidence" value="ECO:0007669"/>
    <property type="project" value="InterPro"/>
</dbReference>